<feature type="transmembrane region" description="Helical" evidence="8">
    <location>
        <begin position="243"/>
        <end position="262"/>
    </location>
</feature>
<evidence type="ECO:0000259" key="9">
    <source>
        <dbReference type="PROSITE" id="PS50850"/>
    </source>
</evidence>
<dbReference type="InterPro" id="IPR011701">
    <property type="entry name" value="MFS"/>
</dbReference>
<dbReference type="EMBL" id="BSOS01000073">
    <property type="protein sequence ID" value="GLR68022.1"/>
    <property type="molecule type" value="Genomic_DNA"/>
</dbReference>
<gene>
    <name evidence="10" type="ORF">GCM10010909_27030</name>
</gene>
<dbReference type="Pfam" id="PF07690">
    <property type="entry name" value="MFS_1"/>
    <property type="match status" value="1"/>
</dbReference>
<feature type="transmembrane region" description="Helical" evidence="8">
    <location>
        <begin position="73"/>
        <end position="93"/>
    </location>
</feature>
<dbReference type="InterPro" id="IPR004812">
    <property type="entry name" value="Efflux_drug-R_Bcr/CmlA"/>
</dbReference>
<feature type="domain" description="Major facilitator superfamily (MFS) profile" evidence="9">
    <location>
        <begin position="9"/>
        <end position="391"/>
    </location>
</feature>
<dbReference type="RefSeq" id="WP_284258852.1">
    <property type="nucleotide sequence ID" value="NZ_BSOS01000073.1"/>
</dbReference>
<evidence type="ECO:0000256" key="2">
    <source>
        <dbReference type="ARBA" id="ARBA00006236"/>
    </source>
</evidence>
<protein>
    <recommendedName>
        <fullName evidence="8">Bcr/CflA family efflux transporter</fullName>
    </recommendedName>
</protein>
<feature type="transmembrane region" description="Helical" evidence="8">
    <location>
        <begin position="368"/>
        <end position="386"/>
    </location>
</feature>
<comment type="caution">
    <text evidence="8">Lacks conserved residue(s) required for the propagation of feature annotation.</text>
</comment>
<dbReference type="Proteomes" id="UP001156641">
    <property type="component" value="Unassembled WGS sequence"/>
</dbReference>
<feature type="transmembrane region" description="Helical" evidence="8">
    <location>
        <begin position="341"/>
        <end position="362"/>
    </location>
</feature>
<evidence type="ECO:0000256" key="1">
    <source>
        <dbReference type="ARBA" id="ARBA00004651"/>
    </source>
</evidence>
<feature type="transmembrane region" description="Helical" evidence="8">
    <location>
        <begin position="162"/>
        <end position="182"/>
    </location>
</feature>
<evidence type="ECO:0000256" key="4">
    <source>
        <dbReference type="ARBA" id="ARBA00022475"/>
    </source>
</evidence>
<accession>A0ABQ6A9P9</accession>
<dbReference type="InterPro" id="IPR020846">
    <property type="entry name" value="MFS_dom"/>
</dbReference>
<keyword evidence="7 8" id="KW-0472">Membrane</keyword>
<dbReference type="SUPFAM" id="SSF103473">
    <property type="entry name" value="MFS general substrate transporter"/>
    <property type="match status" value="1"/>
</dbReference>
<feature type="transmembrane region" description="Helical" evidence="8">
    <location>
        <begin position="211"/>
        <end position="231"/>
    </location>
</feature>
<evidence type="ECO:0000256" key="5">
    <source>
        <dbReference type="ARBA" id="ARBA00022692"/>
    </source>
</evidence>
<keyword evidence="8" id="KW-0997">Cell inner membrane</keyword>
<keyword evidence="5 8" id="KW-0812">Transmembrane</keyword>
<proteinExistence type="inferred from homology"/>
<keyword evidence="4" id="KW-1003">Cell membrane</keyword>
<dbReference type="NCBIfam" id="TIGR00710">
    <property type="entry name" value="efflux_Bcr_CflA"/>
    <property type="match status" value="1"/>
</dbReference>
<sequence>MARLINKNLPILLGFLIAVGPVSTDMYLPAFPAIARDLHSAAAPQYSLAAYFIGLAIGQMTQGALADRMGRRTPLLAGLIIYTIASTGCWLSWNVESFIVFRFLTALGASAGVVIPRAMVRDLADGPAAARLFSKLMLVMGAAPVAAPMLGSLCVMFASWRIIFAICTLYGVAAVAAIWFFLPDTLPLSRRTRLGFIPVLLRYGAIFRERAFLTHACVGAFTSAALFAYLAATPQVFINEYGWNTTGYAALFGVNSIAYIGFNQLNPALVTRFGVARVITLAGAVLLIACLGLVVMAWNPHGPYPLAGMLAFSELGFGLLLPCSLVGALSRHQAHAGSASALLGTMQFIGGAITGLLMGVLADGTARPMAAAMLLCAAAVVLAAALRPSLSFSPTES</sequence>
<evidence type="ECO:0000313" key="10">
    <source>
        <dbReference type="EMBL" id="GLR68022.1"/>
    </source>
</evidence>
<evidence type="ECO:0000256" key="8">
    <source>
        <dbReference type="RuleBase" id="RU365088"/>
    </source>
</evidence>
<feature type="transmembrane region" description="Helical" evidence="8">
    <location>
        <begin position="99"/>
        <end position="120"/>
    </location>
</feature>
<dbReference type="PANTHER" id="PTHR23502">
    <property type="entry name" value="MAJOR FACILITATOR SUPERFAMILY"/>
    <property type="match status" value="1"/>
</dbReference>
<comment type="subcellular location">
    <subcellularLocation>
        <location evidence="8">Cell inner membrane</location>
        <topology evidence="8">Multi-pass membrane protein</topology>
    </subcellularLocation>
    <subcellularLocation>
        <location evidence="1">Cell membrane</location>
        <topology evidence="1">Multi-pass membrane protein</topology>
    </subcellularLocation>
</comment>
<comment type="similarity">
    <text evidence="2 8">Belongs to the major facilitator superfamily. Bcr/CmlA family.</text>
</comment>
<comment type="caution">
    <text evidence="10">The sequence shown here is derived from an EMBL/GenBank/DDBJ whole genome shotgun (WGS) entry which is preliminary data.</text>
</comment>
<dbReference type="Gene3D" id="1.20.1720.10">
    <property type="entry name" value="Multidrug resistance protein D"/>
    <property type="match status" value="1"/>
</dbReference>
<dbReference type="CDD" id="cd17320">
    <property type="entry name" value="MFS_MdfA_MDR_like"/>
    <property type="match status" value="1"/>
</dbReference>
<evidence type="ECO:0000256" key="7">
    <source>
        <dbReference type="ARBA" id="ARBA00023136"/>
    </source>
</evidence>
<feature type="transmembrane region" description="Helical" evidence="8">
    <location>
        <begin position="274"/>
        <end position="298"/>
    </location>
</feature>
<name>A0ABQ6A9P9_9PROT</name>
<dbReference type="PROSITE" id="PS50850">
    <property type="entry name" value="MFS"/>
    <property type="match status" value="1"/>
</dbReference>
<reference evidence="11" key="1">
    <citation type="journal article" date="2019" name="Int. J. Syst. Evol. Microbiol.">
        <title>The Global Catalogue of Microorganisms (GCM) 10K type strain sequencing project: providing services to taxonomists for standard genome sequencing and annotation.</title>
        <authorList>
            <consortium name="The Broad Institute Genomics Platform"/>
            <consortium name="The Broad Institute Genome Sequencing Center for Infectious Disease"/>
            <person name="Wu L."/>
            <person name="Ma J."/>
        </authorList>
    </citation>
    <scope>NUCLEOTIDE SEQUENCE [LARGE SCALE GENOMIC DNA]</scope>
    <source>
        <strain evidence="11">NBRC 112502</strain>
    </source>
</reference>
<evidence type="ECO:0000313" key="11">
    <source>
        <dbReference type="Proteomes" id="UP001156641"/>
    </source>
</evidence>
<feature type="transmembrane region" description="Helical" evidence="8">
    <location>
        <begin position="132"/>
        <end position="150"/>
    </location>
</feature>
<keyword evidence="11" id="KW-1185">Reference proteome</keyword>
<keyword evidence="6 8" id="KW-1133">Transmembrane helix</keyword>
<evidence type="ECO:0000256" key="3">
    <source>
        <dbReference type="ARBA" id="ARBA00022448"/>
    </source>
</evidence>
<keyword evidence="3 8" id="KW-0813">Transport</keyword>
<dbReference type="InterPro" id="IPR036259">
    <property type="entry name" value="MFS_trans_sf"/>
</dbReference>
<dbReference type="PANTHER" id="PTHR23502:SF132">
    <property type="entry name" value="POLYAMINE TRANSPORTER 2-RELATED"/>
    <property type="match status" value="1"/>
</dbReference>
<feature type="transmembrane region" description="Helical" evidence="8">
    <location>
        <begin position="304"/>
        <end position="329"/>
    </location>
</feature>
<feature type="transmembrane region" description="Helical" evidence="8">
    <location>
        <begin position="48"/>
        <end position="66"/>
    </location>
</feature>
<evidence type="ECO:0000256" key="6">
    <source>
        <dbReference type="ARBA" id="ARBA00022989"/>
    </source>
</evidence>
<organism evidence="10 11">
    <name type="scientific">Acidocella aquatica</name>
    <dbReference type="NCBI Taxonomy" id="1922313"/>
    <lineage>
        <taxon>Bacteria</taxon>
        <taxon>Pseudomonadati</taxon>
        <taxon>Pseudomonadota</taxon>
        <taxon>Alphaproteobacteria</taxon>
        <taxon>Acetobacterales</taxon>
        <taxon>Acidocellaceae</taxon>
        <taxon>Acidocella</taxon>
    </lineage>
</organism>